<feature type="transmembrane region" description="Helical" evidence="7">
    <location>
        <begin position="62"/>
        <end position="82"/>
    </location>
</feature>
<evidence type="ECO:0000256" key="1">
    <source>
        <dbReference type="ARBA" id="ARBA00004651"/>
    </source>
</evidence>
<comment type="similarity">
    <text evidence="2 7">Belongs to the FHIPEP (flagella/HR/invasion proteins export pore) family.</text>
</comment>
<sequence length="727" mass="79248">MKKWTKIIAENSIVVMALVIILLLIIPLPPALADAAIILNMAVSMMILVITMTIHDPLEFSIYPSLLLITTLYRLGINVSTTRNILSRGGSSGQVIASFGDFVLQGNVVVGLVIYLVIVLMNFTVITKGAERVAEVSARFSLDAMPGKQMAIDSDLNAGLIDEREAAKRRSKVQRESDFYGSMDGATKIVKGDGIMSLITTAINLIGGSIIGMVQGGQDISTVLNTYTIATVGDGLVGQIPSLLISTATGMIVTRAVAEGSLNEDISKEFLDQPKAFTIAGLIICTLVVIPGMPVIQILIVGGGFAAAGWYMAKRIEREPEVVRAAAYAAATQGAIGGAEPDAGGAAGGVGGAQAEAPQEAKAPEPVSETDFFKDINNVYGLLQVEPVEMDFGYSLIPLADESSGGRLISRIIIFRRKYAQEMGLVIPSIRLRDSATLGTNEYVIKVKGEEVARGEILTDYFLALQPENPDKEIDGIDTIEPAYGIPSKWIRPEQRERAELYGYTVIDPLSVMVSHLTEVIKQHAFELISRQEVFRLVENLKKTAPELVEEAFPSLISYNLMQKVLTMLLKEGVSIKDLETITETMADYIMDTGLPVKDIDQLVEQVRVSLKRTITRMYCEDGNMRVVTLDAELERSMVSSLSKGENGYYLALSPDVLQSLVRQVSEQVRKFTDLSQTPVILTSEVMRAHFYHLIEQFYPNVRVLSFNEVASNVQIQAIGSLKLEQG</sequence>
<dbReference type="EMBL" id="FOZC01000003">
    <property type="protein sequence ID" value="SFR70372.1"/>
    <property type="molecule type" value="Genomic_DNA"/>
</dbReference>
<dbReference type="RefSeq" id="WP_031471661.1">
    <property type="nucleotide sequence ID" value="NZ_FOZC01000003.1"/>
</dbReference>
<keyword evidence="3 7" id="KW-1003">Cell membrane</keyword>
<feature type="transmembrane region" description="Helical" evidence="7">
    <location>
        <begin position="236"/>
        <end position="258"/>
    </location>
</feature>
<name>A0A1I6IUD7_9FIRM</name>
<evidence type="ECO:0000313" key="9">
    <source>
        <dbReference type="Proteomes" id="UP000214760"/>
    </source>
</evidence>
<evidence type="ECO:0000256" key="7">
    <source>
        <dbReference type="RuleBase" id="RU364093"/>
    </source>
</evidence>
<dbReference type="GO" id="GO:0005886">
    <property type="term" value="C:plasma membrane"/>
    <property type="evidence" value="ECO:0007669"/>
    <property type="project" value="UniProtKB-SubCell"/>
</dbReference>
<accession>A0A1I6IUD7</accession>
<dbReference type="Proteomes" id="UP000214760">
    <property type="component" value="Unassembled WGS sequence"/>
</dbReference>
<evidence type="ECO:0000313" key="8">
    <source>
        <dbReference type="EMBL" id="SFR70372.1"/>
    </source>
</evidence>
<evidence type="ECO:0000256" key="3">
    <source>
        <dbReference type="ARBA" id="ARBA00022475"/>
    </source>
</evidence>
<feature type="transmembrane region" description="Helical" evidence="7">
    <location>
        <begin position="7"/>
        <end position="26"/>
    </location>
</feature>
<feature type="transmembrane region" description="Helical" evidence="7">
    <location>
        <begin position="279"/>
        <end position="312"/>
    </location>
</feature>
<dbReference type="GO" id="GO:0009306">
    <property type="term" value="P:protein secretion"/>
    <property type="evidence" value="ECO:0007669"/>
    <property type="project" value="InterPro"/>
</dbReference>
<dbReference type="InterPro" id="IPR042193">
    <property type="entry name" value="FHIPEP_3"/>
</dbReference>
<feature type="transmembrane region" description="Helical" evidence="7">
    <location>
        <begin position="195"/>
        <end position="216"/>
    </location>
</feature>
<dbReference type="PANTHER" id="PTHR30161:SF1">
    <property type="entry name" value="FLAGELLAR BIOSYNTHESIS PROTEIN FLHA-RELATED"/>
    <property type="match status" value="1"/>
</dbReference>
<dbReference type="PANTHER" id="PTHR30161">
    <property type="entry name" value="FLAGELLAR EXPORT PROTEIN, MEMBRANE FLHA SUBUNIT-RELATED"/>
    <property type="match status" value="1"/>
</dbReference>
<keyword evidence="8" id="KW-0969">Cilium</keyword>
<evidence type="ECO:0000256" key="2">
    <source>
        <dbReference type="ARBA" id="ARBA00008835"/>
    </source>
</evidence>
<dbReference type="GO" id="GO:0044780">
    <property type="term" value="P:bacterial-type flagellum assembly"/>
    <property type="evidence" value="ECO:0007669"/>
    <property type="project" value="InterPro"/>
</dbReference>
<keyword evidence="8" id="KW-0282">Flagellum</keyword>
<dbReference type="InterPro" id="IPR042196">
    <property type="entry name" value="FHIPEP_4"/>
</dbReference>
<dbReference type="NCBIfam" id="TIGR01398">
    <property type="entry name" value="FlhA"/>
    <property type="match status" value="1"/>
</dbReference>
<dbReference type="Gene3D" id="3.40.30.60">
    <property type="entry name" value="FHIPEP family, domain 1"/>
    <property type="match status" value="1"/>
</dbReference>
<dbReference type="PIRSF" id="PIRSF005419">
    <property type="entry name" value="FlhA"/>
    <property type="match status" value="1"/>
</dbReference>
<comment type="function">
    <text evidence="7">Required for formation of the rod structure of the flagellar apparatus. Together with FliI and FliH, may constitute the export apparatus of flagellin.</text>
</comment>
<keyword evidence="7" id="KW-0813">Transport</keyword>
<dbReference type="InterPro" id="IPR025505">
    <property type="entry name" value="FHIPEP_CS"/>
</dbReference>
<keyword evidence="6 7" id="KW-0472">Membrane</keyword>
<dbReference type="AlphaFoldDB" id="A0A1I6IUD7"/>
<protein>
    <recommendedName>
        <fullName evidence="7">Flagellar biosynthesis protein FlhA</fullName>
    </recommendedName>
</protein>
<evidence type="ECO:0000256" key="6">
    <source>
        <dbReference type="ARBA" id="ARBA00023136"/>
    </source>
</evidence>
<keyword evidence="8" id="KW-0966">Cell projection</keyword>
<dbReference type="InterPro" id="IPR006301">
    <property type="entry name" value="FlhA"/>
</dbReference>
<keyword evidence="4 7" id="KW-0812">Transmembrane</keyword>
<keyword evidence="7" id="KW-1006">Bacterial flagellum protein export</keyword>
<keyword evidence="7" id="KW-0653">Protein transport</keyword>
<organism evidence="8 9">
    <name type="scientific">[Clostridium] aminophilum</name>
    <dbReference type="NCBI Taxonomy" id="1526"/>
    <lineage>
        <taxon>Bacteria</taxon>
        <taxon>Bacillati</taxon>
        <taxon>Bacillota</taxon>
        <taxon>Clostridia</taxon>
        <taxon>Lachnospirales</taxon>
        <taxon>Lachnospiraceae</taxon>
    </lineage>
</organism>
<dbReference type="Pfam" id="PF00771">
    <property type="entry name" value="FHIPEP"/>
    <property type="match status" value="1"/>
</dbReference>
<dbReference type="PROSITE" id="PS00994">
    <property type="entry name" value="FHIPEP"/>
    <property type="match status" value="1"/>
</dbReference>
<dbReference type="Gene3D" id="3.40.50.12790">
    <property type="entry name" value="FHIPEP family, domain 4"/>
    <property type="match status" value="1"/>
</dbReference>
<evidence type="ECO:0000256" key="5">
    <source>
        <dbReference type="ARBA" id="ARBA00022989"/>
    </source>
</evidence>
<dbReference type="InterPro" id="IPR001712">
    <property type="entry name" value="T3SS_FHIPEP"/>
</dbReference>
<gene>
    <name evidence="7" type="primary">flhA</name>
    <name evidence="8" type="ORF">SAMN02910262_00865</name>
</gene>
<dbReference type="Gene3D" id="1.10.8.540">
    <property type="entry name" value="FHIPEP family, domain 3"/>
    <property type="match status" value="1"/>
</dbReference>
<keyword evidence="5 7" id="KW-1133">Transmembrane helix</keyword>
<dbReference type="InterPro" id="IPR042194">
    <property type="entry name" value="FHIPEP_1"/>
</dbReference>
<dbReference type="PRINTS" id="PR00949">
    <property type="entry name" value="TYPE3IMAPROT"/>
</dbReference>
<feature type="transmembrane region" description="Helical" evidence="7">
    <location>
        <begin position="102"/>
        <end position="123"/>
    </location>
</feature>
<keyword evidence="7" id="KW-1005">Bacterial flagellum biogenesis</keyword>
<proteinExistence type="inferred from homology"/>
<evidence type="ECO:0000256" key="4">
    <source>
        <dbReference type="ARBA" id="ARBA00022692"/>
    </source>
</evidence>
<comment type="subcellular location">
    <subcellularLocation>
        <location evidence="1 7">Cell membrane</location>
        <topology evidence="1 7">Multi-pass membrane protein</topology>
    </subcellularLocation>
</comment>
<reference evidence="8 9" key="1">
    <citation type="submission" date="2016-10" db="EMBL/GenBank/DDBJ databases">
        <authorList>
            <person name="de Groot N.N."/>
        </authorList>
    </citation>
    <scope>NUCLEOTIDE SEQUENCE [LARGE SCALE GENOMIC DNA]</scope>
    <source>
        <strain evidence="8 9">F</strain>
    </source>
</reference>
<feature type="transmembrane region" description="Helical" evidence="7">
    <location>
        <begin position="32"/>
        <end position="50"/>
    </location>
</feature>